<evidence type="ECO:0000256" key="4">
    <source>
        <dbReference type="ARBA" id="ARBA00023098"/>
    </source>
</evidence>
<gene>
    <name evidence="9" type="ORF">K437DRAFT_150537</name>
</gene>
<evidence type="ECO:0000313" key="10">
    <source>
        <dbReference type="Proteomes" id="UP000027361"/>
    </source>
</evidence>
<keyword evidence="3 7" id="KW-0442">Lipid degradation</keyword>
<keyword evidence="10" id="KW-1185">Reference proteome</keyword>
<evidence type="ECO:0000256" key="1">
    <source>
        <dbReference type="ARBA" id="ARBA00001195"/>
    </source>
</evidence>
<dbReference type="Gene3D" id="3.20.20.190">
    <property type="entry name" value="Phosphatidylinositol (PI) phosphodiesterase"/>
    <property type="match status" value="1"/>
</dbReference>
<dbReference type="SMART" id="SM00148">
    <property type="entry name" value="PLCXc"/>
    <property type="match status" value="1"/>
</dbReference>
<dbReference type="PANTHER" id="PTHR10336:SF169">
    <property type="entry name" value="PHOSPHOINOSITIDE PHOSPHOLIPASE C"/>
    <property type="match status" value="1"/>
</dbReference>
<dbReference type="GO" id="GO:0016042">
    <property type="term" value="P:lipid catabolic process"/>
    <property type="evidence" value="ECO:0007669"/>
    <property type="project" value="UniProtKB-KW"/>
</dbReference>
<dbReference type="GO" id="GO:0004435">
    <property type="term" value="F:phosphatidylinositol-4,5-bisphosphate phospholipase C activity"/>
    <property type="evidence" value="ECO:0007669"/>
    <property type="project" value="UniProtKB-EC"/>
</dbReference>
<feature type="domain" description="PI-PLC Y-box" evidence="8">
    <location>
        <begin position="335"/>
        <end position="423"/>
    </location>
</feature>
<dbReference type="OMA" id="DPLWDET"/>
<comment type="function">
    <text evidence="6">The production of the second messenger molecules diacylglycerol (DAG) and inositol 1,4,5-trisphosphate (IP3) is mediated by activated phosphatidylinositol-specific phospholipase C enzymes.</text>
</comment>
<accession>A0A066WQJ0</accession>
<comment type="caution">
    <text evidence="9">The sequence shown here is derived from an EMBL/GenBank/DDBJ whole genome shotgun (WGS) entry which is preliminary data.</text>
</comment>
<evidence type="ECO:0000259" key="8">
    <source>
        <dbReference type="PROSITE" id="PS50008"/>
    </source>
</evidence>
<dbReference type="AlphaFoldDB" id="A0A066WQJ0"/>
<dbReference type="EMBL" id="JMSN01000006">
    <property type="protein sequence ID" value="KDN52875.1"/>
    <property type="molecule type" value="Genomic_DNA"/>
</dbReference>
<dbReference type="PROSITE" id="PS50008">
    <property type="entry name" value="PIPLC_Y_DOMAIN"/>
    <property type="match status" value="1"/>
</dbReference>
<dbReference type="InterPro" id="IPR001192">
    <property type="entry name" value="PI-PLC_fam"/>
</dbReference>
<dbReference type="STRING" id="1037660.A0A066WQJ0"/>
<dbReference type="RefSeq" id="XP_013245714.1">
    <property type="nucleotide sequence ID" value="XM_013390260.1"/>
</dbReference>
<protein>
    <recommendedName>
        <fullName evidence="7">Phosphoinositide phospholipase C</fullName>
        <ecNumber evidence="7">3.1.4.11</ecNumber>
    </recommendedName>
</protein>
<dbReference type="HOGENOM" id="CLU_002738_3_1_1"/>
<dbReference type="Proteomes" id="UP000027361">
    <property type="component" value="Unassembled WGS sequence"/>
</dbReference>
<dbReference type="OrthoDB" id="269822at2759"/>
<dbReference type="Pfam" id="PF00388">
    <property type="entry name" value="PI-PLC-X"/>
    <property type="match status" value="1"/>
</dbReference>
<evidence type="ECO:0000256" key="3">
    <source>
        <dbReference type="ARBA" id="ARBA00022963"/>
    </source>
</evidence>
<proteinExistence type="predicted"/>
<keyword evidence="4 7" id="KW-0443">Lipid metabolism</keyword>
<reference evidence="9 10" key="1">
    <citation type="submission" date="2014-05" db="EMBL/GenBank/DDBJ databases">
        <title>Draft genome sequence of a rare smut relative, Tilletiaria anomala UBC 951.</title>
        <authorList>
            <consortium name="DOE Joint Genome Institute"/>
            <person name="Toome M."/>
            <person name="Kuo A."/>
            <person name="Henrissat B."/>
            <person name="Lipzen A."/>
            <person name="Tritt A."/>
            <person name="Yoshinaga Y."/>
            <person name="Zane M."/>
            <person name="Barry K."/>
            <person name="Grigoriev I.V."/>
            <person name="Spatafora J.W."/>
            <person name="Aimea M.C."/>
        </authorList>
    </citation>
    <scope>NUCLEOTIDE SEQUENCE [LARGE SCALE GENOMIC DNA]</scope>
    <source>
        <strain evidence="9 10">UBC 951</strain>
    </source>
</reference>
<dbReference type="Pfam" id="PF00387">
    <property type="entry name" value="PI-PLC-Y"/>
    <property type="match status" value="1"/>
</dbReference>
<dbReference type="SUPFAM" id="SSF51695">
    <property type="entry name" value="PLC-like phosphodiesterases"/>
    <property type="match status" value="1"/>
</dbReference>
<dbReference type="PANTHER" id="PTHR10336">
    <property type="entry name" value="PHOSPHOINOSITIDE-SPECIFIC PHOSPHOLIPASE C FAMILY PROTEIN"/>
    <property type="match status" value="1"/>
</dbReference>
<dbReference type="PROSITE" id="PS50007">
    <property type="entry name" value="PIPLC_X_DOMAIN"/>
    <property type="match status" value="1"/>
</dbReference>
<dbReference type="InterPro" id="IPR035892">
    <property type="entry name" value="C2_domain_sf"/>
</dbReference>
<keyword evidence="2 7" id="KW-0378">Hydrolase</keyword>
<dbReference type="Gene3D" id="2.60.40.150">
    <property type="entry name" value="C2 domain"/>
    <property type="match status" value="1"/>
</dbReference>
<organism evidence="9 10">
    <name type="scientific">Tilletiaria anomala (strain ATCC 24038 / CBS 436.72 / UBC 951)</name>
    <dbReference type="NCBI Taxonomy" id="1037660"/>
    <lineage>
        <taxon>Eukaryota</taxon>
        <taxon>Fungi</taxon>
        <taxon>Dikarya</taxon>
        <taxon>Basidiomycota</taxon>
        <taxon>Ustilaginomycotina</taxon>
        <taxon>Exobasidiomycetes</taxon>
        <taxon>Georgefischeriales</taxon>
        <taxon>Tilletiariaceae</taxon>
        <taxon>Tilletiaria</taxon>
    </lineage>
</organism>
<dbReference type="InParanoid" id="A0A066WQJ0"/>
<evidence type="ECO:0000313" key="9">
    <source>
        <dbReference type="EMBL" id="KDN52875.1"/>
    </source>
</evidence>
<dbReference type="SMART" id="SM00149">
    <property type="entry name" value="PLCYc"/>
    <property type="match status" value="1"/>
</dbReference>
<dbReference type="SUPFAM" id="SSF49562">
    <property type="entry name" value="C2 domain (Calcium/lipid-binding domain, CaLB)"/>
    <property type="match status" value="1"/>
</dbReference>
<dbReference type="InterPro" id="IPR017946">
    <property type="entry name" value="PLC-like_Pdiesterase_TIM-brl"/>
</dbReference>
<sequence length="583" mass="64027">MPYEIVPVQLTHELAHLNPFRSALDEGGEELGHVVTEASIAGGGRRAEDRKGLHVSHALRSFLADAREIEEGDVGDKADDAPLSPAVQAVLDRPAVQVPAYVNDRSHSLSEYFVSSSHNTYLTADQLVGKSSSTGYTHTLLSGARCVEIDAWDNEKDPSEPKVTHGMTLVSRIPFRAVVKVMRECVDRELAESQLSNGALPPPAPVMLSLENHCSSAGQKRLVEIMHEEWGDRLVSDMLIDGAGGKVDDVKLDQLSGKIIVMVEWYPDEREATAAEELDISSSDDEETIAAKKAKAAAKKEKIIPELAALGCYANSVKPSSDAWLRGTMNEPKNHLINLSESAAGKIIKDQRSEMVSHNAKHLIRVYPKGTRITSRNLYPVPFWNAGAQVCALNWQTFDASMQLNDALFAGTSGWVLKPPQLRRQLAPPEAGRTRLSLEVVGATDLPIPAGHNAEDIKPYVTVSLYHPTEGDGGGNGDGKRIKQKTEHYRQHKLHILHRGEQPPPVHAVWKQKLTWAPFGKSELAFVRLLVKSDDRLRKNPVFAVASMRLAYAPTGYTFLRLLSLAGRETKSTLLVKFTLEDA</sequence>
<dbReference type="InterPro" id="IPR001711">
    <property type="entry name" value="PLipase_C_Pinositol-sp_Y"/>
</dbReference>
<dbReference type="GO" id="GO:0051209">
    <property type="term" value="P:release of sequestered calcium ion into cytosol"/>
    <property type="evidence" value="ECO:0007669"/>
    <property type="project" value="TreeGrafter"/>
</dbReference>
<evidence type="ECO:0000256" key="5">
    <source>
        <dbReference type="ARBA" id="ARBA00023224"/>
    </source>
</evidence>
<comment type="catalytic activity">
    <reaction evidence="1 7">
        <text>a 1,2-diacyl-sn-glycero-3-phospho-(1D-myo-inositol-4,5-bisphosphate) + H2O = 1D-myo-inositol 1,4,5-trisphosphate + a 1,2-diacyl-sn-glycerol + H(+)</text>
        <dbReference type="Rhea" id="RHEA:33179"/>
        <dbReference type="ChEBI" id="CHEBI:15377"/>
        <dbReference type="ChEBI" id="CHEBI:15378"/>
        <dbReference type="ChEBI" id="CHEBI:17815"/>
        <dbReference type="ChEBI" id="CHEBI:58456"/>
        <dbReference type="ChEBI" id="CHEBI:203600"/>
        <dbReference type="EC" id="3.1.4.11"/>
    </reaction>
</comment>
<dbReference type="PRINTS" id="PR00390">
    <property type="entry name" value="PHPHLIPASEC"/>
</dbReference>
<dbReference type="GeneID" id="25261629"/>
<dbReference type="InterPro" id="IPR000909">
    <property type="entry name" value="PLipase_C_PInositol-sp_X_dom"/>
</dbReference>
<evidence type="ECO:0000256" key="2">
    <source>
        <dbReference type="ARBA" id="ARBA00022801"/>
    </source>
</evidence>
<evidence type="ECO:0000256" key="7">
    <source>
        <dbReference type="RuleBase" id="RU361133"/>
    </source>
</evidence>
<dbReference type="GO" id="GO:0048015">
    <property type="term" value="P:phosphatidylinositol-mediated signaling"/>
    <property type="evidence" value="ECO:0007669"/>
    <property type="project" value="TreeGrafter"/>
</dbReference>
<name>A0A066WQJ0_TILAU</name>
<dbReference type="FunFam" id="3.20.20.190:FF:000039">
    <property type="entry name" value="Phosphoinositide phospholipase C"/>
    <property type="match status" value="1"/>
</dbReference>
<keyword evidence="5" id="KW-0807">Transducer</keyword>
<dbReference type="EC" id="3.1.4.11" evidence="7"/>
<evidence type="ECO:0000256" key="6">
    <source>
        <dbReference type="ARBA" id="ARBA00059664"/>
    </source>
</evidence>